<gene>
    <name evidence="2" type="ORF">SAMN05216362_1205</name>
</gene>
<feature type="transmembrane region" description="Helical" evidence="1">
    <location>
        <begin position="126"/>
        <end position="148"/>
    </location>
</feature>
<proteinExistence type="predicted"/>
<keyword evidence="3" id="KW-1185">Reference proteome</keyword>
<keyword evidence="1" id="KW-0812">Transmembrane</keyword>
<evidence type="ECO:0000313" key="2">
    <source>
        <dbReference type="EMBL" id="SEQ63415.1"/>
    </source>
</evidence>
<accession>A0A1H9HM70</accession>
<feature type="transmembrane region" description="Helical" evidence="1">
    <location>
        <begin position="160"/>
        <end position="187"/>
    </location>
</feature>
<dbReference type="EMBL" id="FOES01000020">
    <property type="protein sequence ID" value="SEQ63415.1"/>
    <property type="molecule type" value="Genomic_DNA"/>
</dbReference>
<evidence type="ECO:0000313" key="3">
    <source>
        <dbReference type="Proteomes" id="UP000199427"/>
    </source>
</evidence>
<dbReference type="STRING" id="571933.SAMN05216362_1205"/>
<protein>
    <recommendedName>
        <fullName evidence="4">Yip1 domain-containing protein</fullName>
    </recommendedName>
</protein>
<name>A0A1H9HM70_9BACI</name>
<dbReference type="OrthoDB" id="2448863at2"/>
<dbReference type="Proteomes" id="UP000199427">
    <property type="component" value="Unassembled WGS sequence"/>
</dbReference>
<dbReference type="AlphaFoldDB" id="A0A1H9HM70"/>
<dbReference type="RefSeq" id="WP_091773828.1">
    <property type="nucleotide sequence ID" value="NZ_CAESCL010000037.1"/>
</dbReference>
<keyword evidence="1" id="KW-0472">Membrane</keyword>
<reference evidence="2 3" key="1">
    <citation type="submission" date="2016-10" db="EMBL/GenBank/DDBJ databases">
        <authorList>
            <person name="de Groot N.N."/>
        </authorList>
    </citation>
    <scope>NUCLEOTIDE SEQUENCE [LARGE SCALE GENOMIC DNA]</scope>
    <source>
        <strain evidence="2 3">DSM 21633</strain>
    </source>
</reference>
<feature type="transmembrane region" description="Helical" evidence="1">
    <location>
        <begin position="81"/>
        <end position="106"/>
    </location>
</feature>
<feature type="transmembrane region" description="Helical" evidence="1">
    <location>
        <begin position="223"/>
        <end position="245"/>
    </location>
</feature>
<keyword evidence="1" id="KW-1133">Transmembrane helix</keyword>
<organism evidence="2 3">
    <name type="scientific">Piscibacillus halophilus</name>
    <dbReference type="NCBI Taxonomy" id="571933"/>
    <lineage>
        <taxon>Bacteria</taxon>
        <taxon>Bacillati</taxon>
        <taxon>Bacillota</taxon>
        <taxon>Bacilli</taxon>
        <taxon>Bacillales</taxon>
        <taxon>Bacillaceae</taxon>
        <taxon>Piscibacillus</taxon>
    </lineage>
</organism>
<sequence>MLICNHCQHQQDGGNFCENCGNSFTEQVHNSDEEVAATTSTNTTKGSQAENVKYHLKNYMDYFVTILKNPNVSLKQPDSSFINGIMTLIILSIAVSLGSYFLLNGIYKQAFGSFMAESSLPFFEVFFRFLITSILILLAGLASLTIIFKFGKVELTFKRILAQYGALSVPFTAISVLTILSGLIGAVGLTTTLLLASISAFIAIAPILLSFHHLSKNNSNQYVYLTLGSYFITAIIIYIMFRIFLSNTLEQFNGVI</sequence>
<feature type="transmembrane region" description="Helical" evidence="1">
    <location>
        <begin position="193"/>
        <end position="211"/>
    </location>
</feature>
<evidence type="ECO:0008006" key="4">
    <source>
        <dbReference type="Google" id="ProtNLM"/>
    </source>
</evidence>
<evidence type="ECO:0000256" key="1">
    <source>
        <dbReference type="SAM" id="Phobius"/>
    </source>
</evidence>